<dbReference type="OrthoDB" id="6625104at2759"/>
<name>A0A9P0HH67_NEZVI</name>
<proteinExistence type="predicted"/>
<feature type="compositionally biased region" description="Polar residues" evidence="1">
    <location>
        <begin position="111"/>
        <end position="129"/>
    </location>
</feature>
<gene>
    <name evidence="2" type="ORF">NEZAVI_LOCUS10673</name>
</gene>
<accession>A0A9P0HH67</accession>
<keyword evidence="3" id="KW-1185">Reference proteome</keyword>
<reference evidence="2" key="1">
    <citation type="submission" date="2022-01" db="EMBL/GenBank/DDBJ databases">
        <authorList>
            <person name="King R."/>
        </authorList>
    </citation>
    <scope>NUCLEOTIDE SEQUENCE</scope>
</reference>
<dbReference type="Proteomes" id="UP001152798">
    <property type="component" value="Chromosome 5"/>
</dbReference>
<sequence>MLFHLGLEKMIRTSLENGGVHAGMKHKILGCADDIDWKQPRRHEEIKTLKNLTNIGKDNRKSTNWSEERQEMQSKIMKLRWEERKSRLQRGLTNDIQVQYTGSRSAMYAVQTENGRPNWRSSSPTQNYRSVVPNHQKGKSVQ</sequence>
<organism evidence="2 3">
    <name type="scientific">Nezara viridula</name>
    <name type="common">Southern green stink bug</name>
    <name type="synonym">Cimex viridulus</name>
    <dbReference type="NCBI Taxonomy" id="85310"/>
    <lineage>
        <taxon>Eukaryota</taxon>
        <taxon>Metazoa</taxon>
        <taxon>Ecdysozoa</taxon>
        <taxon>Arthropoda</taxon>
        <taxon>Hexapoda</taxon>
        <taxon>Insecta</taxon>
        <taxon>Pterygota</taxon>
        <taxon>Neoptera</taxon>
        <taxon>Paraneoptera</taxon>
        <taxon>Hemiptera</taxon>
        <taxon>Heteroptera</taxon>
        <taxon>Panheteroptera</taxon>
        <taxon>Pentatomomorpha</taxon>
        <taxon>Pentatomoidea</taxon>
        <taxon>Pentatomidae</taxon>
        <taxon>Pentatominae</taxon>
        <taxon>Nezara</taxon>
    </lineage>
</organism>
<protein>
    <submittedName>
        <fullName evidence="2">Uncharacterized protein</fullName>
    </submittedName>
</protein>
<evidence type="ECO:0000313" key="2">
    <source>
        <dbReference type="EMBL" id="CAH1401707.1"/>
    </source>
</evidence>
<dbReference type="EMBL" id="OV725081">
    <property type="protein sequence ID" value="CAH1401707.1"/>
    <property type="molecule type" value="Genomic_DNA"/>
</dbReference>
<evidence type="ECO:0000313" key="3">
    <source>
        <dbReference type="Proteomes" id="UP001152798"/>
    </source>
</evidence>
<dbReference type="AlphaFoldDB" id="A0A9P0HH67"/>
<evidence type="ECO:0000256" key="1">
    <source>
        <dbReference type="SAM" id="MobiDB-lite"/>
    </source>
</evidence>
<feature type="region of interest" description="Disordered" evidence="1">
    <location>
        <begin position="107"/>
        <end position="142"/>
    </location>
</feature>